<reference evidence="1 2" key="1">
    <citation type="journal article" date="2017" name="Genome Biol. Evol.">
        <title>Phytophthora megakarya and P. palmivora, closely related causal agents of cacao black pod rot, underwent increases in genome sizes and gene numbers by different mechanisms.</title>
        <authorList>
            <person name="Ali S.S."/>
            <person name="Shao J."/>
            <person name="Lary D.J."/>
            <person name="Kronmiller B."/>
            <person name="Shen D."/>
            <person name="Strem M.D."/>
            <person name="Amoako-Attah I."/>
            <person name="Akrofi A.Y."/>
            <person name="Begoude B.A."/>
            <person name="Ten Hoopen G.M."/>
            <person name="Coulibaly K."/>
            <person name="Kebe B.I."/>
            <person name="Melnick R.L."/>
            <person name="Guiltinan M.J."/>
            <person name="Tyler B.M."/>
            <person name="Meinhardt L.W."/>
            <person name="Bailey B.A."/>
        </authorList>
    </citation>
    <scope>NUCLEOTIDE SEQUENCE [LARGE SCALE GENOMIC DNA]</scope>
    <source>
        <strain evidence="2">sbr112.9</strain>
    </source>
</reference>
<keyword evidence="2" id="KW-1185">Reference proteome</keyword>
<organism evidence="1 2">
    <name type="scientific">Phytophthora palmivora</name>
    <dbReference type="NCBI Taxonomy" id="4796"/>
    <lineage>
        <taxon>Eukaryota</taxon>
        <taxon>Sar</taxon>
        <taxon>Stramenopiles</taxon>
        <taxon>Oomycota</taxon>
        <taxon>Peronosporomycetes</taxon>
        <taxon>Peronosporales</taxon>
        <taxon>Peronosporaceae</taxon>
        <taxon>Phytophthora</taxon>
    </lineage>
</organism>
<evidence type="ECO:0000313" key="2">
    <source>
        <dbReference type="Proteomes" id="UP000237271"/>
    </source>
</evidence>
<accession>A0A2P4YB62</accession>
<comment type="caution">
    <text evidence="1">The sequence shown here is derived from an EMBL/GenBank/DDBJ whole genome shotgun (WGS) entry which is preliminary data.</text>
</comment>
<protein>
    <submittedName>
        <fullName evidence="1">Copia proteinlike</fullName>
    </submittedName>
</protein>
<name>A0A2P4YB62_9STRA</name>
<evidence type="ECO:0000313" key="1">
    <source>
        <dbReference type="EMBL" id="POM74929.1"/>
    </source>
</evidence>
<gene>
    <name evidence="1" type="ORF">PHPALM_8033</name>
</gene>
<sequence length="102" mass="11784">MLPNFLAVALDSRKKLSSVFTKVWHIPKLSRNLFSVGRFTKDVGPVTFERDGCFAETKKIKWQLGAREGKGLFKLCMTPIMPGLSEHIQSHSWLHLWFMHQL</sequence>
<dbReference type="EMBL" id="NCKW01004246">
    <property type="protein sequence ID" value="POM74929.1"/>
    <property type="molecule type" value="Genomic_DNA"/>
</dbReference>
<dbReference type="Proteomes" id="UP000237271">
    <property type="component" value="Unassembled WGS sequence"/>
</dbReference>
<dbReference type="OrthoDB" id="123240at2759"/>
<proteinExistence type="predicted"/>
<dbReference type="AlphaFoldDB" id="A0A2P4YB62"/>